<dbReference type="AlphaFoldDB" id="A0A3P7IFY0"/>
<keyword evidence="4" id="KW-0239">DNA-directed DNA polymerase</keyword>
<evidence type="ECO:0000313" key="7">
    <source>
        <dbReference type="EMBL" id="VDM64494.1"/>
    </source>
</evidence>
<dbReference type="GO" id="GO:0006264">
    <property type="term" value="P:mitochondrial DNA replication"/>
    <property type="evidence" value="ECO:0007669"/>
    <property type="project" value="TreeGrafter"/>
</dbReference>
<dbReference type="Gene3D" id="1.10.150.20">
    <property type="entry name" value="5' to 3' exonuclease, C-terminal subdomain"/>
    <property type="match status" value="2"/>
</dbReference>
<evidence type="ECO:0000256" key="1">
    <source>
        <dbReference type="ARBA" id="ARBA00012417"/>
    </source>
</evidence>
<dbReference type="GO" id="GO:0005760">
    <property type="term" value="C:gamma DNA polymerase complex"/>
    <property type="evidence" value="ECO:0007669"/>
    <property type="project" value="InterPro"/>
</dbReference>
<dbReference type="PROSITE" id="PS00447">
    <property type="entry name" value="DNA_POLYMERASE_A"/>
    <property type="match status" value="1"/>
</dbReference>
<keyword evidence="3" id="KW-0548">Nucleotidyltransferase</keyword>
<dbReference type="InterPro" id="IPR019760">
    <property type="entry name" value="DNA-dir_DNA_pol_A_CS"/>
</dbReference>
<accession>A0A3P7IFY0</accession>
<feature type="domain" description="DNA-directed DNA polymerase family A palm" evidence="6">
    <location>
        <begin position="308"/>
        <end position="578"/>
    </location>
</feature>
<dbReference type="GO" id="GO:0003887">
    <property type="term" value="F:DNA-directed DNA polymerase activity"/>
    <property type="evidence" value="ECO:0007669"/>
    <property type="project" value="UniProtKB-KW"/>
</dbReference>
<dbReference type="GO" id="GO:0003677">
    <property type="term" value="F:DNA binding"/>
    <property type="evidence" value="ECO:0007669"/>
    <property type="project" value="InterPro"/>
</dbReference>
<dbReference type="Proteomes" id="UP000267027">
    <property type="component" value="Unassembled WGS sequence"/>
</dbReference>
<dbReference type="SMART" id="SM00482">
    <property type="entry name" value="POLAc"/>
    <property type="match status" value="1"/>
</dbReference>
<evidence type="ECO:0000256" key="2">
    <source>
        <dbReference type="ARBA" id="ARBA00022679"/>
    </source>
</evidence>
<keyword evidence="2" id="KW-0808">Transferase</keyword>
<organism evidence="7 8">
    <name type="scientific">Angiostrongylus costaricensis</name>
    <name type="common">Nematode worm</name>
    <dbReference type="NCBI Taxonomy" id="334426"/>
    <lineage>
        <taxon>Eukaryota</taxon>
        <taxon>Metazoa</taxon>
        <taxon>Ecdysozoa</taxon>
        <taxon>Nematoda</taxon>
        <taxon>Chromadorea</taxon>
        <taxon>Rhabditida</taxon>
        <taxon>Rhabditina</taxon>
        <taxon>Rhabditomorpha</taxon>
        <taxon>Strongyloidea</taxon>
        <taxon>Metastrongylidae</taxon>
        <taxon>Angiostrongylus</taxon>
    </lineage>
</organism>
<dbReference type="STRING" id="334426.A0A3P7IFY0"/>
<evidence type="ECO:0000259" key="6">
    <source>
        <dbReference type="SMART" id="SM00482"/>
    </source>
</evidence>
<dbReference type="InterPro" id="IPR002297">
    <property type="entry name" value="DNA-dir_DNA_pol_A_mt"/>
</dbReference>
<gene>
    <name evidence="7" type="ORF">ACOC_LOCUS12909</name>
</gene>
<dbReference type="InterPro" id="IPR043502">
    <property type="entry name" value="DNA/RNA_pol_sf"/>
</dbReference>
<keyword evidence="8" id="KW-1185">Reference proteome</keyword>
<dbReference type="GO" id="GO:0008408">
    <property type="term" value="F:3'-5' exonuclease activity"/>
    <property type="evidence" value="ECO:0007669"/>
    <property type="project" value="TreeGrafter"/>
</dbReference>
<dbReference type="PANTHER" id="PTHR10267">
    <property type="entry name" value="DNA POLYMERASE SUBUNIT GAMMA-1"/>
    <property type="match status" value="1"/>
</dbReference>
<dbReference type="PANTHER" id="PTHR10267:SF0">
    <property type="entry name" value="DNA POLYMERASE SUBUNIT GAMMA-1"/>
    <property type="match status" value="1"/>
</dbReference>
<reference evidence="7 8" key="1">
    <citation type="submission" date="2018-11" db="EMBL/GenBank/DDBJ databases">
        <authorList>
            <consortium name="Pathogen Informatics"/>
        </authorList>
    </citation>
    <scope>NUCLEOTIDE SEQUENCE [LARGE SCALE GENOMIC DNA]</scope>
    <source>
        <strain evidence="7 8">Costa Rica</strain>
    </source>
</reference>
<protein>
    <recommendedName>
        <fullName evidence="1">DNA-directed DNA polymerase</fullName>
        <ecNumber evidence="1">2.7.7.7</ecNumber>
    </recommendedName>
    <alternativeName>
        <fullName evidence="5">Mitochondrial DNA polymerase catalytic subunit</fullName>
    </alternativeName>
</protein>
<proteinExistence type="predicted"/>
<dbReference type="OrthoDB" id="5588663at2759"/>
<dbReference type="EC" id="2.7.7.7" evidence="1"/>
<evidence type="ECO:0000313" key="8">
    <source>
        <dbReference type="Proteomes" id="UP000267027"/>
    </source>
</evidence>
<evidence type="ECO:0000256" key="5">
    <source>
        <dbReference type="ARBA" id="ARBA00031966"/>
    </source>
</evidence>
<name>A0A3P7IFY0_ANGCS</name>
<dbReference type="Gene3D" id="3.30.70.370">
    <property type="match status" value="2"/>
</dbReference>
<dbReference type="EMBL" id="UYYA01005311">
    <property type="protein sequence ID" value="VDM64494.1"/>
    <property type="molecule type" value="Genomic_DNA"/>
</dbReference>
<evidence type="ECO:0000256" key="4">
    <source>
        <dbReference type="ARBA" id="ARBA00022932"/>
    </source>
</evidence>
<evidence type="ECO:0000256" key="3">
    <source>
        <dbReference type="ARBA" id="ARBA00022695"/>
    </source>
</evidence>
<dbReference type="InterPro" id="IPR001098">
    <property type="entry name" value="DNA-dir_DNA_pol_A_palm_dom"/>
</dbReference>
<dbReference type="SUPFAM" id="SSF56672">
    <property type="entry name" value="DNA/RNA polymerases"/>
    <property type="match status" value="1"/>
</dbReference>
<sequence>MVYFLDALCFRFPHPASLFGLLNVGNVYIPINENWDLFLKNNDRTSEETKEAGARVLIEAARKVLDVLKPDEGDGVKVDAWFFDVDWSFKNGSEYPENYEHICKVISRNMNEFGDIQHSGKAYCFDEFLFYRLPHPSGNHFRMRHEHEKLFLKLNTYPQNVCFHFFLRNRFSKSSCCKYNHFKIGLRSYKDGTRMIDRLGENGFQQGAQNVGDPLGKHFLRYIESKVLRPTRHIDEFFVLLDAVKTTKFWTNYAKRFEAEIPMWYDSNDKSRVGAIAPAIIPAGTVSRRSVHKLWVTLTNESGNDRIGTGIKALVQAPSGSVLVGADVDSQEQWLAGLFGDASHATESYRRPGLTPFSNMMLAGSKADGTDLHSVVANRLKIDRNSAKVLNYARMYGAGEAHATKYLSQTGMNEKQAMQTAKDLFKITKGSERNWKMLRREVNPLFLKFICGLKDGEPHDYLTVDGYFYIPSYDSDLSESATFNYLGMKTHCDVLRTPVLDCRLSDALSALPPETPDRLHFASKYKRSVMNWIVQSSAVDFLHLLLVCMEWLTTEYEIPARFVISIHDEVRYLCPEKDAPRLALALMLSNMYVRSFISSKLGIEQLPSSVAFFSQVDCDTVLRKEVHIPCFNPDGTQVPDGGSANNQIYLAVSTEVIHRCLMDDRRRS</sequence>